<dbReference type="EMBL" id="PTJO01000001">
    <property type="protein sequence ID" value="RNE50021.1"/>
    <property type="molecule type" value="Genomic_DNA"/>
</dbReference>
<protein>
    <submittedName>
        <fullName evidence="1">Copper chaperone PCu(A)C</fullName>
    </submittedName>
</protein>
<dbReference type="PANTHER" id="PTHR36302:SF1">
    <property type="entry name" value="COPPER CHAPERONE PCU(A)C"/>
    <property type="match status" value="1"/>
</dbReference>
<evidence type="ECO:0000313" key="1">
    <source>
        <dbReference type="EMBL" id="RNE50021.1"/>
    </source>
</evidence>
<accession>A0A3M8K9Y0</accession>
<dbReference type="InterPro" id="IPR036182">
    <property type="entry name" value="PCuAC_sf"/>
</dbReference>
<dbReference type="SUPFAM" id="SSF110087">
    <property type="entry name" value="DR1885-like metal-binding protein"/>
    <property type="match status" value="1"/>
</dbReference>
<sequence>MSAFTASIANRLGGPCRLHGKGLGTKSLATPTTHFENKSSLVSSFYPCLRSSRMKSMSYIAIAVASLPALLLAGCSSDSADSAAATSEVASSGEIALSMENGYCRAKAKSPADAEFNSMETMTACFGELVNDGDQDINIASFTVTNLPDETHYELHQTIDGVMSEKDGGFEIAAGAYKTLEPGGDHLMVMEIYEEIPAGGDLDLVLTLSEGSTVEFSLPVREQAAGNEDYSDLG</sequence>
<dbReference type="InterPro" id="IPR058248">
    <property type="entry name" value="Lxx211020-like"/>
</dbReference>
<evidence type="ECO:0000313" key="2">
    <source>
        <dbReference type="Proteomes" id="UP000266975"/>
    </source>
</evidence>
<dbReference type="Gene3D" id="2.60.40.1890">
    <property type="entry name" value="PCu(A)C copper chaperone"/>
    <property type="match status" value="1"/>
</dbReference>
<reference evidence="1 2" key="1">
    <citation type="submission" date="2018-02" db="EMBL/GenBank/DDBJ databases">
        <title>Corynebacterium alimpuense sp. nov., a marine obligate actinomycete isolated from sediments of Valparaiso bay, Chile.</title>
        <authorList>
            <person name="Claverias F."/>
            <person name="Gonzales-Siles L."/>
            <person name="Salva-Serra F."/>
            <person name="Inganaes E."/>
            <person name="Molin K."/>
            <person name="Cumsille A."/>
            <person name="Undabarrena A."/>
            <person name="Couve E."/>
            <person name="Moore E.R.B."/>
            <person name="Gomila M."/>
            <person name="Camara B."/>
        </authorList>
    </citation>
    <scope>NUCLEOTIDE SEQUENCE [LARGE SCALE GENOMIC DNA]</scope>
    <source>
        <strain evidence="1 2">CCUG 69366</strain>
    </source>
</reference>
<gene>
    <name evidence="1" type="ORF">C5L39_01225</name>
</gene>
<keyword evidence="2" id="KW-1185">Reference proteome</keyword>
<dbReference type="PANTHER" id="PTHR36302">
    <property type="entry name" value="BLR7088 PROTEIN"/>
    <property type="match status" value="1"/>
</dbReference>
<dbReference type="AlphaFoldDB" id="A0A3M8K9Y0"/>
<organism evidence="1 2">
    <name type="scientific">Corynebacterium alimapuense</name>
    <dbReference type="NCBI Taxonomy" id="1576874"/>
    <lineage>
        <taxon>Bacteria</taxon>
        <taxon>Bacillati</taxon>
        <taxon>Actinomycetota</taxon>
        <taxon>Actinomycetes</taxon>
        <taxon>Mycobacteriales</taxon>
        <taxon>Corynebacteriaceae</taxon>
        <taxon>Corynebacterium</taxon>
    </lineage>
</organism>
<comment type="caution">
    <text evidence="1">The sequence shown here is derived from an EMBL/GenBank/DDBJ whole genome shotgun (WGS) entry which is preliminary data.</text>
</comment>
<dbReference type="Pfam" id="PF04314">
    <property type="entry name" value="PCuAC"/>
    <property type="match status" value="1"/>
</dbReference>
<name>A0A3M8K9Y0_9CORY</name>
<proteinExistence type="predicted"/>
<dbReference type="Proteomes" id="UP000266975">
    <property type="component" value="Unassembled WGS sequence"/>
</dbReference>
<dbReference type="InterPro" id="IPR007410">
    <property type="entry name" value="LpqE-like"/>
</dbReference>
<dbReference type="OrthoDB" id="9796962at2"/>